<evidence type="ECO:0000313" key="3">
    <source>
        <dbReference type="EMBL" id="QAA95338.1"/>
    </source>
</evidence>
<organism evidence="3 4">
    <name type="scientific">Pollutimonas thiosulfatoxidans</name>
    <dbReference type="NCBI Taxonomy" id="2028345"/>
    <lineage>
        <taxon>Bacteria</taxon>
        <taxon>Pseudomonadati</taxon>
        <taxon>Pseudomonadota</taxon>
        <taxon>Betaproteobacteria</taxon>
        <taxon>Burkholderiales</taxon>
        <taxon>Alcaligenaceae</taxon>
        <taxon>Pollutimonas</taxon>
    </lineage>
</organism>
<dbReference type="GO" id="GO:0008684">
    <property type="term" value="F:2-oxopent-4-enoate hydratase activity"/>
    <property type="evidence" value="ECO:0007669"/>
    <property type="project" value="TreeGrafter"/>
</dbReference>
<feature type="domain" description="Fumarylacetoacetase-like C-terminal" evidence="2">
    <location>
        <begin position="91"/>
        <end position="250"/>
    </location>
</feature>
<reference evidence="3 4" key="1">
    <citation type="submission" date="2017-08" db="EMBL/GenBank/DDBJ databases">
        <authorList>
            <person name="Park S.-J."/>
            <person name="Kim H."/>
        </authorList>
    </citation>
    <scope>NUCLEOTIDE SEQUENCE [LARGE SCALE GENOMIC DNA]</scope>
    <source>
        <strain evidence="4">ye3</strain>
    </source>
</reference>
<dbReference type="Pfam" id="PF01557">
    <property type="entry name" value="FAA_hydrolase"/>
    <property type="match status" value="1"/>
</dbReference>
<dbReference type="Proteomes" id="UP000283474">
    <property type="component" value="Chromosome"/>
</dbReference>
<name>A0A410GGC9_9BURK</name>
<dbReference type="GO" id="GO:0005737">
    <property type="term" value="C:cytoplasm"/>
    <property type="evidence" value="ECO:0007669"/>
    <property type="project" value="TreeGrafter"/>
</dbReference>
<sequence length="265" mass="27809">MTEIAHRVQTAQDQASTIEPITQSNPGFSLTDGYRVAASIQTARIQAGAQFVGRKIGFTNKELWKQFGVDAPIWGAMYDHSVVAATNGKTTFSLAAFSEPRIEPEIALHFHKAPPANATAAELVECIDWVAHGFEIVQSHFPGWRFTAADAVADGSLHGALLLGTPCPIQAFGNDVAAQLEQATVTLSCDGGIRQVGTGANVMGNPLNAVAYLSAELARAGMAPIAAGELITTGSMTAAYAVSPGEQWSSTFEHGPLSGLAVVFQ</sequence>
<dbReference type="InterPro" id="IPR036663">
    <property type="entry name" value="Fumarylacetoacetase_C_sf"/>
</dbReference>
<dbReference type="InterPro" id="IPR011234">
    <property type="entry name" value="Fumarylacetoacetase-like_C"/>
</dbReference>
<dbReference type="InterPro" id="IPR050772">
    <property type="entry name" value="Hydratase-Decarb/MhpD_sf"/>
</dbReference>
<keyword evidence="1" id="KW-0456">Lyase</keyword>
<dbReference type="EMBL" id="CP022987">
    <property type="protein sequence ID" value="QAA95338.1"/>
    <property type="molecule type" value="Genomic_DNA"/>
</dbReference>
<protein>
    <recommendedName>
        <fullName evidence="2">Fumarylacetoacetase-like C-terminal domain-containing protein</fullName>
    </recommendedName>
</protein>
<dbReference type="PANTHER" id="PTHR30143:SF0">
    <property type="entry name" value="2-KETO-4-PENTENOATE HYDRATASE"/>
    <property type="match status" value="1"/>
</dbReference>
<dbReference type="KEGG" id="pus:CKA81_16820"/>
<evidence type="ECO:0000259" key="2">
    <source>
        <dbReference type="Pfam" id="PF01557"/>
    </source>
</evidence>
<dbReference type="PANTHER" id="PTHR30143">
    <property type="entry name" value="ACID HYDRATASE"/>
    <property type="match status" value="1"/>
</dbReference>
<gene>
    <name evidence="3" type="ORF">CKA81_16820</name>
</gene>
<evidence type="ECO:0000313" key="4">
    <source>
        <dbReference type="Proteomes" id="UP000283474"/>
    </source>
</evidence>
<proteinExistence type="predicted"/>
<dbReference type="SUPFAM" id="SSF56529">
    <property type="entry name" value="FAH"/>
    <property type="match status" value="1"/>
</dbReference>
<evidence type="ECO:0000256" key="1">
    <source>
        <dbReference type="ARBA" id="ARBA00023239"/>
    </source>
</evidence>
<dbReference type="OrthoDB" id="9792137at2"/>
<dbReference type="Gene3D" id="3.90.850.10">
    <property type="entry name" value="Fumarylacetoacetase-like, C-terminal domain"/>
    <property type="match status" value="1"/>
</dbReference>
<dbReference type="RefSeq" id="WP_128356330.1">
    <property type="nucleotide sequence ID" value="NZ_CP022987.1"/>
</dbReference>
<keyword evidence="4" id="KW-1185">Reference proteome</keyword>
<accession>A0A410GGC9</accession>
<dbReference type="AlphaFoldDB" id="A0A410GGC9"/>